<dbReference type="EMBL" id="BMAT01000168">
    <property type="protein sequence ID" value="GFR61106.1"/>
    <property type="molecule type" value="Genomic_DNA"/>
</dbReference>
<feature type="transmembrane region" description="Helical" evidence="1">
    <location>
        <begin position="12"/>
        <end position="32"/>
    </location>
</feature>
<name>A0AAV4EKS4_9GAST</name>
<gene>
    <name evidence="2" type="ORF">ElyMa_000095200</name>
</gene>
<comment type="caution">
    <text evidence="2">The sequence shown here is derived from an EMBL/GenBank/DDBJ whole genome shotgun (WGS) entry which is preliminary data.</text>
</comment>
<sequence>MRRSDLMVLANIFSACLIVVGVVSNVLVLGVLSSNVLERTSFRIYLQWVCSYHLISPLLTILRQHTFLLDLGPRTQAGAKSRFEGCTGLLAQRHLDRASSGVSAMRNPILLNVSAVLVAMVPTSSYIESFKLDASQYNMTMCSFSFIHTYGSPSVQSPRLIYRVAIIEEMILFASFLILLAEIINRVIRNKSGGYLTVRHLL</sequence>
<keyword evidence="3" id="KW-1185">Reference proteome</keyword>
<reference evidence="2 3" key="1">
    <citation type="journal article" date="2021" name="Elife">
        <title>Chloroplast acquisition without the gene transfer in kleptoplastic sea slugs, Plakobranchus ocellatus.</title>
        <authorList>
            <person name="Maeda T."/>
            <person name="Takahashi S."/>
            <person name="Yoshida T."/>
            <person name="Shimamura S."/>
            <person name="Takaki Y."/>
            <person name="Nagai Y."/>
            <person name="Toyoda A."/>
            <person name="Suzuki Y."/>
            <person name="Arimoto A."/>
            <person name="Ishii H."/>
            <person name="Satoh N."/>
            <person name="Nishiyama T."/>
            <person name="Hasebe M."/>
            <person name="Maruyama T."/>
            <person name="Minagawa J."/>
            <person name="Obokata J."/>
            <person name="Shigenobu S."/>
        </authorList>
    </citation>
    <scope>NUCLEOTIDE SEQUENCE [LARGE SCALE GENOMIC DNA]</scope>
</reference>
<keyword evidence="1" id="KW-0472">Membrane</keyword>
<keyword evidence="1" id="KW-0812">Transmembrane</keyword>
<evidence type="ECO:0000313" key="2">
    <source>
        <dbReference type="EMBL" id="GFR61106.1"/>
    </source>
</evidence>
<organism evidence="2 3">
    <name type="scientific">Elysia marginata</name>
    <dbReference type="NCBI Taxonomy" id="1093978"/>
    <lineage>
        <taxon>Eukaryota</taxon>
        <taxon>Metazoa</taxon>
        <taxon>Spiralia</taxon>
        <taxon>Lophotrochozoa</taxon>
        <taxon>Mollusca</taxon>
        <taxon>Gastropoda</taxon>
        <taxon>Heterobranchia</taxon>
        <taxon>Euthyneura</taxon>
        <taxon>Panpulmonata</taxon>
        <taxon>Sacoglossa</taxon>
        <taxon>Placobranchoidea</taxon>
        <taxon>Plakobranchidae</taxon>
        <taxon>Elysia</taxon>
    </lineage>
</organism>
<evidence type="ECO:0000256" key="1">
    <source>
        <dbReference type="SAM" id="Phobius"/>
    </source>
</evidence>
<evidence type="ECO:0008006" key="4">
    <source>
        <dbReference type="Google" id="ProtNLM"/>
    </source>
</evidence>
<proteinExistence type="predicted"/>
<feature type="transmembrane region" description="Helical" evidence="1">
    <location>
        <begin position="44"/>
        <end position="62"/>
    </location>
</feature>
<feature type="transmembrane region" description="Helical" evidence="1">
    <location>
        <begin position="160"/>
        <end position="181"/>
    </location>
</feature>
<dbReference type="PROSITE" id="PS51257">
    <property type="entry name" value="PROKAR_LIPOPROTEIN"/>
    <property type="match status" value="1"/>
</dbReference>
<protein>
    <recommendedName>
        <fullName evidence="4">G-protein coupled receptors family 1 profile domain-containing protein</fullName>
    </recommendedName>
</protein>
<accession>A0AAV4EKS4</accession>
<evidence type="ECO:0000313" key="3">
    <source>
        <dbReference type="Proteomes" id="UP000762676"/>
    </source>
</evidence>
<feature type="transmembrane region" description="Helical" evidence="1">
    <location>
        <begin position="109"/>
        <end position="127"/>
    </location>
</feature>
<dbReference type="AlphaFoldDB" id="A0AAV4EKS4"/>
<dbReference type="Proteomes" id="UP000762676">
    <property type="component" value="Unassembled WGS sequence"/>
</dbReference>
<keyword evidence="1" id="KW-1133">Transmembrane helix</keyword>